<evidence type="ECO:0000256" key="1">
    <source>
        <dbReference type="SAM" id="MobiDB-lite"/>
    </source>
</evidence>
<evidence type="ECO:0000259" key="2">
    <source>
        <dbReference type="SMART" id="SM00343"/>
    </source>
</evidence>
<reference evidence="3" key="1">
    <citation type="submission" date="2023-10" db="EMBL/GenBank/DDBJ databases">
        <title>Genome assemblies of two species of porcelain crab, Petrolisthes cinctipes and Petrolisthes manimaculis (Anomura: Porcellanidae).</title>
        <authorList>
            <person name="Angst P."/>
        </authorList>
    </citation>
    <scope>NUCLEOTIDE SEQUENCE</scope>
    <source>
        <strain evidence="3">PB745_01</strain>
        <tissue evidence="3">Gill</tissue>
    </source>
</reference>
<keyword evidence="4" id="KW-1185">Reference proteome</keyword>
<accession>A0AAE1G4D9</accession>
<dbReference type="InterPro" id="IPR036875">
    <property type="entry name" value="Znf_CCHC_sf"/>
</dbReference>
<organism evidence="3 4">
    <name type="scientific">Petrolisthes cinctipes</name>
    <name type="common">Flat porcelain crab</name>
    <dbReference type="NCBI Taxonomy" id="88211"/>
    <lineage>
        <taxon>Eukaryota</taxon>
        <taxon>Metazoa</taxon>
        <taxon>Ecdysozoa</taxon>
        <taxon>Arthropoda</taxon>
        <taxon>Crustacea</taxon>
        <taxon>Multicrustacea</taxon>
        <taxon>Malacostraca</taxon>
        <taxon>Eumalacostraca</taxon>
        <taxon>Eucarida</taxon>
        <taxon>Decapoda</taxon>
        <taxon>Pleocyemata</taxon>
        <taxon>Anomura</taxon>
        <taxon>Galatheoidea</taxon>
        <taxon>Porcellanidae</taxon>
        <taxon>Petrolisthes</taxon>
    </lineage>
</organism>
<name>A0AAE1G4D9_PETCI</name>
<feature type="domain" description="CCHC-type" evidence="2">
    <location>
        <begin position="203"/>
        <end position="219"/>
    </location>
</feature>
<proteinExistence type="predicted"/>
<dbReference type="EMBL" id="JAWQEG010000857">
    <property type="protein sequence ID" value="KAK3884732.1"/>
    <property type="molecule type" value="Genomic_DNA"/>
</dbReference>
<dbReference type="SUPFAM" id="SSF57756">
    <property type="entry name" value="Retrovirus zinc finger-like domains"/>
    <property type="match status" value="1"/>
</dbReference>
<sequence length="241" mass="26528">MIKPFTGEGDVVAWLTKVRLVARLMKVSDVANLIPLYLEGDALALFLEMDESAQSDADKIEARLKEAYADGTFTAFGKLVQMKWMGEQVDVFATEIRRFARLAGFKDDLEKIVKLTFVNVFPEKISVALQQVPNILTMPMSEVVSQARILSAKSSSGVTAVTVGNDHRPKGGEYREGGGFKGECFRCGGPHMARYCKEPRVVICYRCDKPRHMANRCTVSTSNQGNEKRGTGAPAATPSQE</sequence>
<dbReference type="GO" id="GO:0008270">
    <property type="term" value="F:zinc ion binding"/>
    <property type="evidence" value="ECO:0007669"/>
    <property type="project" value="InterPro"/>
</dbReference>
<dbReference type="AlphaFoldDB" id="A0AAE1G4D9"/>
<evidence type="ECO:0000313" key="4">
    <source>
        <dbReference type="Proteomes" id="UP001286313"/>
    </source>
</evidence>
<feature type="domain" description="CCHC-type" evidence="2">
    <location>
        <begin position="183"/>
        <end position="198"/>
    </location>
</feature>
<protein>
    <recommendedName>
        <fullName evidence="2">CCHC-type domain-containing protein</fullName>
    </recommendedName>
</protein>
<dbReference type="InterPro" id="IPR001878">
    <property type="entry name" value="Znf_CCHC"/>
</dbReference>
<dbReference type="Gene3D" id="4.10.60.10">
    <property type="entry name" value="Zinc finger, CCHC-type"/>
    <property type="match status" value="1"/>
</dbReference>
<dbReference type="SMART" id="SM00343">
    <property type="entry name" value="ZnF_C2HC"/>
    <property type="match status" value="2"/>
</dbReference>
<comment type="caution">
    <text evidence="3">The sequence shown here is derived from an EMBL/GenBank/DDBJ whole genome shotgun (WGS) entry which is preliminary data.</text>
</comment>
<gene>
    <name evidence="3" type="ORF">Pcinc_011049</name>
</gene>
<evidence type="ECO:0000313" key="3">
    <source>
        <dbReference type="EMBL" id="KAK3884732.1"/>
    </source>
</evidence>
<feature type="region of interest" description="Disordered" evidence="1">
    <location>
        <begin position="218"/>
        <end position="241"/>
    </location>
</feature>
<dbReference type="Proteomes" id="UP001286313">
    <property type="component" value="Unassembled WGS sequence"/>
</dbReference>
<dbReference type="GO" id="GO:0003676">
    <property type="term" value="F:nucleic acid binding"/>
    <property type="evidence" value="ECO:0007669"/>
    <property type="project" value="InterPro"/>
</dbReference>